<organism evidence="1 2">
    <name type="scientific">Zalaria obscura</name>
    <dbReference type="NCBI Taxonomy" id="2024903"/>
    <lineage>
        <taxon>Eukaryota</taxon>
        <taxon>Fungi</taxon>
        <taxon>Dikarya</taxon>
        <taxon>Ascomycota</taxon>
        <taxon>Pezizomycotina</taxon>
        <taxon>Dothideomycetes</taxon>
        <taxon>Dothideomycetidae</taxon>
        <taxon>Dothideales</taxon>
        <taxon>Zalariaceae</taxon>
        <taxon>Zalaria</taxon>
    </lineage>
</organism>
<proteinExistence type="predicted"/>
<comment type="caution">
    <text evidence="1">The sequence shown here is derived from an EMBL/GenBank/DDBJ whole genome shotgun (WGS) entry which is preliminary data.</text>
</comment>
<gene>
    <name evidence="1" type="ORF">M8818_000335</name>
</gene>
<sequence>MKLSQITFTGFALVATVSSTAIARAWDGKDGHAPRHGCLTDSDAAKLVAIFENFFVSFDEATARKYLAPGFQEISDSINQITPGKNFTSGDATVSGLENFITTQSTTGTGPAFETLNIWHSCNTITFRWRQATTPLPTQGIDVLVIDPHTHLIVTDYSEFNNVALLADFGCQFDCPSG</sequence>
<dbReference type="EMBL" id="JAMKPW020000002">
    <property type="protein sequence ID" value="KAK8219920.1"/>
    <property type="molecule type" value="Genomic_DNA"/>
</dbReference>
<name>A0ACC3SPI8_9PEZI</name>
<accession>A0ACC3SPI8</accession>
<evidence type="ECO:0000313" key="1">
    <source>
        <dbReference type="EMBL" id="KAK8219920.1"/>
    </source>
</evidence>
<dbReference type="Proteomes" id="UP001320706">
    <property type="component" value="Unassembled WGS sequence"/>
</dbReference>
<keyword evidence="2" id="KW-1185">Reference proteome</keyword>
<reference evidence="1" key="1">
    <citation type="submission" date="2024-02" db="EMBL/GenBank/DDBJ databases">
        <title>Metagenome Assembled Genome of Zalaria obscura JY119.</title>
        <authorList>
            <person name="Vighnesh L."/>
            <person name="Jagadeeshwari U."/>
            <person name="Venkata Ramana C."/>
            <person name="Sasikala C."/>
        </authorList>
    </citation>
    <scope>NUCLEOTIDE SEQUENCE</scope>
    <source>
        <strain evidence="1">JY119</strain>
    </source>
</reference>
<evidence type="ECO:0000313" key="2">
    <source>
        <dbReference type="Proteomes" id="UP001320706"/>
    </source>
</evidence>
<protein>
    <submittedName>
        <fullName evidence="1">Uncharacterized protein</fullName>
    </submittedName>
</protein>